<proteinExistence type="predicted"/>
<accession>A0ACB9DUU5</accession>
<gene>
    <name evidence="1" type="ORF">L2E82_20819</name>
</gene>
<protein>
    <submittedName>
        <fullName evidence="1">Uncharacterized protein</fullName>
    </submittedName>
</protein>
<dbReference type="Proteomes" id="UP001055811">
    <property type="component" value="Linkage Group LG04"/>
</dbReference>
<evidence type="ECO:0000313" key="2">
    <source>
        <dbReference type="Proteomes" id="UP001055811"/>
    </source>
</evidence>
<evidence type="ECO:0000313" key="1">
    <source>
        <dbReference type="EMBL" id="KAI3750190.1"/>
    </source>
</evidence>
<name>A0ACB9DUU5_CICIN</name>
<reference evidence="1 2" key="2">
    <citation type="journal article" date="2022" name="Mol. Ecol. Resour.">
        <title>The genomes of chicory, endive, great burdock and yacon provide insights into Asteraceae paleo-polyploidization history and plant inulin production.</title>
        <authorList>
            <person name="Fan W."/>
            <person name="Wang S."/>
            <person name="Wang H."/>
            <person name="Wang A."/>
            <person name="Jiang F."/>
            <person name="Liu H."/>
            <person name="Zhao H."/>
            <person name="Xu D."/>
            <person name="Zhang Y."/>
        </authorList>
    </citation>
    <scope>NUCLEOTIDE SEQUENCE [LARGE SCALE GENOMIC DNA]</scope>
    <source>
        <strain evidence="2">cv. Punajuju</strain>
        <tissue evidence="1">Leaves</tissue>
    </source>
</reference>
<sequence length="150" mass="16808">MSNIPTPEERRSRPTSHKNEALLVKAVEGLPLLVVTGVEDALAPLKSIQALASKFVNSVSLIAVLHHLRWHGDRQKGISFDFDFKRDEREEMGAAKVKGWKFRGWDDDEKRDLDFGGGRERERGGTYRGDDDYGSQVAVHEGRGGAFCKK</sequence>
<comment type="caution">
    <text evidence="1">The sequence shown here is derived from an EMBL/GenBank/DDBJ whole genome shotgun (WGS) entry which is preliminary data.</text>
</comment>
<keyword evidence="2" id="KW-1185">Reference proteome</keyword>
<reference evidence="2" key="1">
    <citation type="journal article" date="2022" name="Mol. Ecol. Resour.">
        <title>The genomes of chicory, endive, great burdock and yacon provide insights into Asteraceae palaeo-polyploidization history and plant inulin production.</title>
        <authorList>
            <person name="Fan W."/>
            <person name="Wang S."/>
            <person name="Wang H."/>
            <person name="Wang A."/>
            <person name="Jiang F."/>
            <person name="Liu H."/>
            <person name="Zhao H."/>
            <person name="Xu D."/>
            <person name="Zhang Y."/>
        </authorList>
    </citation>
    <scope>NUCLEOTIDE SEQUENCE [LARGE SCALE GENOMIC DNA]</scope>
    <source>
        <strain evidence="2">cv. Punajuju</strain>
    </source>
</reference>
<organism evidence="1 2">
    <name type="scientific">Cichorium intybus</name>
    <name type="common">Chicory</name>
    <dbReference type="NCBI Taxonomy" id="13427"/>
    <lineage>
        <taxon>Eukaryota</taxon>
        <taxon>Viridiplantae</taxon>
        <taxon>Streptophyta</taxon>
        <taxon>Embryophyta</taxon>
        <taxon>Tracheophyta</taxon>
        <taxon>Spermatophyta</taxon>
        <taxon>Magnoliopsida</taxon>
        <taxon>eudicotyledons</taxon>
        <taxon>Gunneridae</taxon>
        <taxon>Pentapetalae</taxon>
        <taxon>asterids</taxon>
        <taxon>campanulids</taxon>
        <taxon>Asterales</taxon>
        <taxon>Asteraceae</taxon>
        <taxon>Cichorioideae</taxon>
        <taxon>Cichorieae</taxon>
        <taxon>Cichoriinae</taxon>
        <taxon>Cichorium</taxon>
    </lineage>
</organism>
<dbReference type="EMBL" id="CM042012">
    <property type="protein sequence ID" value="KAI3750190.1"/>
    <property type="molecule type" value="Genomic_DNA"/>
</dbReference>